<sequence length="37" mass="4136">MAILPLFLTQPGSTNSLDQPESPVKLIESRRRLVLTN</sequence>
<name>A0A1Y0B3S7_9LAMI</name>
<evidence type="ECO:0000313" key="1">
    <source>
        <dbReference type="EMBL" id="ART32106.1"/>
    </source>
</evidence>
<accession>A0A1Y0B3S7</accession>
<dbReference type="AlphaFoldDB" id="A0A1Y0B3S7"/>
<organism evidence="1">
    <name type="scientific">Utricularia reniformis</name>
    <dbReference type="NCBI Taxonomy" id="192314"/>
    <lineage>
        <taxon>Eukaryota</taxon>
        <taxon>Viridiplantae</taxon>
        <taxon>Streptophyta</taxon>
        <taxon>Embryophyta</taxon>
        <taxon>Tracheophyta</taxon>
        <taxon>Spermatophyta</taxon>
        <taxon>Magnoliopsida</taxon>
        <taxon>eudicotyledons</taxon>
        <taxon>Gunneridae</taxon>
        <taxon>Pentapetalae</taxon>
        <taxon>asterids</taxon>
        <taxon>lamiids</taxon>
        <taxon>Lamiales</taxon>
        <taxon>Lentibulariaceae</taxon>
        <taxon>Utricularia</taxon>
    </lineage>
</organism>
<gene>
    <name evidence="1" type="ORF">AEK19_MT1942</name>
</gene>
<keyword evidence="1" id="KW-0496">Mitochondrion</keyword>
<proteinExistence type="predicted"/>
<reference evidence="1" key="1">
    <citation type="submission" date="2017-03" db="EMBL/GenBank/DDBJ databases">
        <title>The mitochondrial genome of the carnivorous plant Utricularia reniformis (Lentibulariaceae): structure, comparative analysis and evolutionary landmarks.</title>
        <authorList>
            <person name="Silva S.R."/>
            <person name="Alvarenga D.O."/>
            <person name="Michael T.P."/>
            <person name="Miranda V.F.O."/>
            <person name="Varani A.M."/>
        </authorList>
    </citation>
    <scope>NUCLEOTIDE SEQUENCE</scope>
</reference>
<protein>
    <submittedName>
        <fullName evidence="1">Uncharacterized protein</fullName>
    </submittedName>
</protein>
<dbReference type="EMBL" id="KY774314">
    <property type="protein sequence ID" value="ART32106.1"/>
    <property type="molecule type" value="Genomic_DNA"/>
</dbReference>
<geneLocation type="mitochondrion" evidence="1"/>